<evidence type="ECO:0000313" key="1">
    <source>
        <dbReference type="EMBL" id="PRQ20265.1"/>
    </source>
</evidence>
<dbReference type="Gramene" id="PRQ20265">
    <property type="protein sequence ID" value="PRQ20265"/>
    <property type="gene ID" value="RchiOBHm_Chr7g0226251"/>
</dbReference>
<proteinExistence type="predicted"/>
<dbReference type="InterPro" id="IPR004158">
    <property type="entry name" value="DUF247_pln"/>
</dbReference>
<evidence type="ECO:0000313" key="2">
    <source>
        <dbReference type="Proteomes" id="UP000238479"/>
    </source>
</evidence>
<gene>
    <name evidence="1" type="ORF">RchiOBHm_Chr7g0226251</name>
</gene>
<sequence>MEQTQQRIRETRWLLRLSLESECCCIFRVSQRLLDTSKMFNAPRIVSINGPYHNGEKHLKMMEQHKWRFLHDLFTRAPSTSWRLDDYLAWS</sequence>
<organism evidence="1 2">
    <name type="scientific">Rosa chinensis</name>
    <name type="common">China rose</name>
    <dbReference type="NCBI Taxonomy" id="74649"/>
    <lineage>
        <taxon>Eukaryota</taxon>
        <taxon>Viridiplantae</taxon>
        <taxon>Streptophyta</taxon>
        <taxon>Embryophyta</taxon>
        <taxon>Tracheophyta</taxon>
        <taxon>Spermatophyta</taxon>
        <taxon>Magnoliopsida</taxon>
        <taxon>eudicotyledons</taxon>
        <taxon>Gunneridae</taxon>
        <taxon>Pentapetalae</taxon>
        <taxon>rosids</taxon>
        <taxon>fabids</taxon>
        <taxon>Rosales</taxon>
        <taxon>Rosaceae</taxon>
        <taxon>Rosoideae</taxon>
        <taxon>Rosoideae incertae sedis</taxon>
        <taxon>Rosa</taxon>
    </lineage>
</organism>
<comment type="caution">
    <text evidence="1">The sequence shown here is derived from an EMBL/GenBank/DDBJ whole genome shotgun (WGS) entry which is preliminary data.</text>
</comment>
<keyword evidence="2" id="KW-1185">Reference proteome</keyword>
<dbReference type="STRING" id="74649.A0A2P6PEB3"/>
<dbReference type="PANTHER" id="PTHR31170:SF21">
    <property type="match status" value="1"/>
</dbReference>
<name>A0A2P6PEB3_ROSCH</name>
<dbReference type="Proteomes" id="UP000238479">
    <property type="component" value="Chromosome 7"/>
</dbReference>
<protein>
    <submittedName>
        <fullName evidence="1">Uncharacterized protein</fullName>
    </submittedName>
</protein>
<accession>A0A2P6PEB3</accession>
<dbReference type="Pfam" id="PF03140">
    <property type="entry name" value="DUF247"/>
    <property type="match status" value="1"/>
</dbReference>
<reference evidence="1 2" key="1">
    <citation type="journal article" date="2018" name="Nat. Genet.">
        <title>The Rosa genome provides new insights in the design of modern roses.</title>
        <authorList>
            <person name="Bendahmane M."/>
        </authorList>
    </citation>
    <scope>NUCLEOTIDE SEQUENCE [LARGE SCALE GENOMIC DNA]</scope>
    <source>
        <strain evidence="2">cv. Old Blush</strain>
    </source>
</reference>
<dbReference type="PANTHER" id="PTHR31170">
    <property type="entry name" value="BNAC04G53230D PROTEIN"/>
    <property type="match status" value="1"/>
</dbReference>
<dbReference type="AlphaFoldDB" id="A0A2P6PEB3"/>
<dbReference type="EMBL" id="PDCK01000045">
    <property type="protein sequence ID" value="PRQ20265.1"/>
    <property type="molecule type" value="Genomic_DNA"/>
</dbReference>